<protein>
    <submittedName>
        <fullName evidence="1">Uncharacterized protein</fullName>
    </submittedName>
</protein>
<name>A0A0E9X5G5_ANGAN</name>
<evidence type="ECO:0000313" key="1">
    <source>
        <dbReference type="EMBL" id="JAH96923.1"/>
    </source>
</evidence>
<reference evidence="1" key="1">
    <citation type="submission" date="2014-11" db="EMBL/GenBank/DDBJ databases">
        <authorList>
            <person name="Amaro Gonzalez C."/>
        </authorList>
    </citation>
    <scope>NUCLEOTIDE SEQUENCE</scope>
</reference>
<dbReference type="AlphaFoldDB" id="A0A0E9X5G5"/>
<proteinExistence type="predicted"/>
<organism evidence="1">
    <name type="scientific">Anguilla anguilla</name>
    <name type="common">European freshwater eel</name>
    <name type="synonym">Muraena anguilla</name>
    <dbReference type="NCBI Taxonomy" id="7936"/>
    <lineage>
        <taxon>Eukaryota</taxon>
        <taxon>Metazoa</taxon>
        <taxon>Chordata</taxon>
        <taxon>Craniata</taxon>
        <taxon>Vertebrata</taxon>
        <taxon>Euteleostomi</taxon>
        <taxon>Actinopterygii</taxon>
        <taxon>Neopterygii</taxon>
        <taxon>Teleostei</taxon>
        <taxon>Anguilliformes</taxon>
        <taxon>Anguillidae</taxon>
        <taxon>Anguilla</taxon>
    </lineage>
</organism>
<reference evidence="1" key="2">
    <citation type="journal article" date="2015" name="Fish Shellfish Immunol.">
        <title>Early steps in the European eel (Anguilla anguilla)-Vibrio vulnificus interaction in the gills: Role of the RtxA13 toxin.</title>
        <authorList>
            <person name="Callol A."/>
            <person name="Pajuelo D."/>
            <person name="Ebbesson L."/>
            <person name="Teles M."/>
            <person name="MacKenzie S."/>
            <person name="Amaro C."/>
        </authorList>
    </citation>
    <scope>NUCLEOTIDE SEQUENCE</scope>
</reference>
<sequence>MTPHLSTFSNYGIRMCKSNLLLSGTYKDLHIGKATMKQKKLYKSSTVRCRVVVLASMARFEYLERRVHNCRASPRIGIYSNQSP</sequence>
<accession>A0A0E9X5G5</accession>
<dbReference type="EMBL" id="GBXM01011654">
    <property type="protein sequence ID" value="JAH96923.1"/>
    <property type="molecule type" value="Transcribed_RNA"/>
</dbReference>